<dbReference type="InterPro" id="IPR036942">
    <property type="entry name" value="Beta-barrel_TonB_sf"/>
</dbReference>
<dbReference type="Proteomes" id="UP000004478">
    <property type="component" value="Unassembled WGS sequence"/>
</dbReference>
<name>K1LH91_CECL9</name>
<keyword evidence="4 8" id="KW-0812">Transmembrane</keyword>
<dbReference type="Gene3D" id="2.40.170.20">
    <property type="entry name" value="TonB-dependent receptor, beta-barrel domain"/>
    <property type="match status" value="1"/>
</dbReference>
<sequence>MDNFVHQGGLTVVNVCDNRDIPNINHCKIELGCKSRKKIWFQLVGWRKSLIFNDLFISFFNLLVIFAHLMLLKRFILFLLFLPCFPLVLKGQKIDTLLVQEVHFNEGLVFSLPHAIQGQIPSILISRPGSNPNGSFDMIYRGFHTYQNRMRPLLVMDGMPGLTWEFVDPFLIDTISLVNGAQAASWGMQAGAGVVNIGSKQVRKEGWTVGLIQSAALESHQRGYDVFTPQEYRALKLPGHPDGNTNTNWEDALSRNAWSMHTGVQGSYRKDNFYVDTKLSNRTVQGIQPHTGFDQLSLYGNLGYTMWDDRVSIDLSGLRVNRQARIGNSDFFEGMIMNPTWPLEEPFEAFTRFRGNPWIRMEEERNRVETKMHFFQANVTAKLTDRWSVSSRYGQVGKEMVQERTYSNRAGISQTIFPLVYRERSHERSLLEFTTEYHADLGNWKITPGLRYARQGINYVWHGYNERLINLDQTATTRENLAEELGEFTLESFGASLNLLFQDKLAIDFRYQPERASHLGSNAGWGNFWGMDVSYAAGDRLRLFAKLSYTGLAPDQSGLSQTIYDVGEQITPRHFANPDLRWESSNAWELGADVAFAKGKIVARNAIFRNQASDLMALLPDDTISDPFGLSFLSFSYQNFASIENYGFESSWLFTILDRQKVRYQSGLNLTWMHSEWTNLEADLVSWEGRDVGVSRQVGGNPYFQFNTLRTGEALGTVRALEFQRIDRNTGQWVFSQNPSGTNWQDAYRPVGRAIPRWWMGWNHGLSFGKWSMDAFFRGVFGHVFAHETNYRYGNVNFFALNRVRSSQELVNLGLTDQNTFNSYFVENSSFLNLQFLSVSRTFDLTFGRTKINSRLSMIGNNLFYLTRFSGADPEPRLHGKPVWNVDDHVETFYAYYASGVADANTWLPARSLMVQLQLNF</sequence>
<comment type="subcellular location">
    <subcellularLocation>
        <location evidence="1">Cell outer membrane</location>
        <topology evidence="1">Multi-pass membrane protein</topology>
    </subcellularLocation>
</comment>
<dbReference type="PANTHER" id="PTHR30069">
    <property type="entry name" value="TONB-DEPENDENT OUTER MEMBRANE RECEPTOR"/>
    <property type="match status" value="1"/>
</dbReference>
<dbReference type="Gene3D" id="2.170.130.10">
    <property type="entry name" value="TonB-dependent receptor, plug domain"/>
    <property type="match status" value="1"/>
</dbReference>
<evidence type="ECO:0000313" key="10">
    <source>
        <dbReference type="EMBL" id="EKB49628.1"/>
    </source>
</evidence>
<dbReference type="SUPFAM" id="SSF56935">
    <property type="entry name" value="Porins"/>
    <property type="match status" value="1"/>
</dbReference>
<keyword evidence="8" id="KW-1133">Transmembrane helix</keyword>
<evidence type="ECO:0000256" key="4">
    <source>
        <dbReference type="ARBA" id="ARBA00022692"/>
    </source>
</evidence>
<dbReference type="GO" id="GO:0044718">
    <property type="term" value="P:siderophore transmembrane transport"/>
    <property type="evidence" value="ECO:0007669"/>
    <property type="project" value="TreeGrafter"/>
</dbReference>
<evidence type="ECO:0000256" key="7">
    <source>
        <dbReference type="ARBA" id="ARBA00023237"/>
    </source>
</evidence>
<evidence type="ECO:0000256" key="2">
    <source>
        <dbReference type="ARBA" id="ARBA00022448"/>
    </source>
</evidence>
<proteinExistence type="predicted"/>
<dbReference type="InterPro" id="IPR037066">
    <property type="entry name" value="Plug_dom_sf"/>
</dbReference>
<reference evidence="10 11" key="1">
    <citation type="journal article" date="2012" name="J. Bacteriol.">
        <title>Draft Genome Sequence of Cecembia lonarensis Strain LW9T, Isolated from Lonar Lake, a Haloalkaline Lake in India.</title>
        <authorList>
            <person name="Shivaji S."/>
            <person name="Ara S."/>
            <person name="Singh A."/>
            <person name="Pinnaka A.K."/>
        </authorList>
    </citation>
    <scope>NUCLEOTIDE SEQUENCE [LARGE SCALE GENOMIC DNA]</scope>
    <source>
        <strain evidence="10 11">LW9</strain>
    </source>
</reference>
<keyword evidence="6 8" id="KW-0472">Membrane</keyword>
<keyword evidence="11" id="KW-1185">Reference proteome</keyword>
<feature type="transmembrane region" description="Helical" evidence="8">
    <location>
        <begin position="55"/>
        <end position="82"/>
    </location>
</feature>
<evidence type="ECO:0000256" key="1">
    <source>
        <dbReference type="ARBA" id="ARBA00004571"/>
    </source>
</evidence>
<dbReference type="InterPro" id="IPR039426">
    <property type="entry name" value="TonB-dep_rcpt-like"/>
</dbReference>
<dbReference type="AlphaFoldDB" id="K1LH91"/>
<keyword evidence="7" id="KW-0998">Cell outer membrane</keyword>
<dbReference type="InterPro" id="IPR012910">
    <property type="entry name" value="Plug_dom"/>
</dbReference>
<feature type="domain" description="TonB-dependent receptor plug" evidence="9">
    <location>
        <begin position="111"/>
        <end position="194"/>
    </location>
</feature>
<keyword evidence="3" id="KW-1134">Transmembrane beta strand</keyword>
<comment type="caution">
    <text evidence="10">The sequence shown here is derived from an EMBL/GenBank/DDBJ whole genome shotgun (WGS) entry which is preliminary data.</text>
</comment>
<evidence type="ECO:0000256" key="5">
    <source>
        <dbReference type="ARBA" id="ARBA00022729"/>
    </source>
</evidence>
<dbReference type="Pfam" id="PF07715">
    <property type="entry name" value="Plug"/>
    <property type="match status" value="1"/>
</dbReference>
<dbReference type="PANTHER" id="PTHR30069:SF29">
    <property type="entry name" value="HEMOGLOBIN AND HEMOGLOBIN-HAPTOGLOBIN-BINDING PROTEIN 1-RELATED"/>
    <property type="match status" value="1"/>
</dbReference>
<dbReference type="GO" id="GO:0015344">
    <property type="term" value="F:siderophore uptake transmembrane transporter activity"/>
    <property type="evidence" value="ECO:0007669"/>
    <property type="project" value="TreeGrafter"/>
</dbReference>
<evidence type="ECO:0000256" key="3">
    <source>
        <dbReference type="ARBA" id="ARBA00022452"/>
    </source>
</evidence>
<accession>K1LH91</accession>
<evidence type="ECO:0000256" key="8">
    <source>
        <dbReference type="SAM" id="Phobius"/>
    </source>
</evidence>
<dbReference type="EMBL" id="AMGM01000021">
    <property type="protein sequence ID" value="EKB49628.1"/>
    <property type="molecule type" value="Genomic_DNA"/>
</dbReference>
<keyword evidence="2" id="KW-0813">Transport</keyword>
<protein>
    <submittedName>
        <fullName evidence="10">Outer membrane cobalamin receptor protein</fullName>
    </submittedName>
</protein>
<evidence type="ECO:0000259" key="9">
    <source>
        <dbReference type="Pfam" id="PF07715"/>
    </source>
</evidence>
<dbReference type="GO" id="GO:0009279">
    <property type="term" value="C:cell outer membrane"/>
    <property type="evidence" value="ECO:0007669"/>
    <property type="project" value="UniProtKB-SubCell"/>
</dbReference>
<organism evidence="10 11">
    <name type="scientific">Cecembia lonarensis (strain CCUG 58316 / KCTC 22772 / LW9)</name>
    <dbReference type="NCBI Taxonomy" id="1225176"/>
    <lineage>
        <taxon>Bacteria</taxon>
        <taxon>Pseudomonadati</taxon>
        <taxon>Bacteroidota</taxon>
        <taxon>Cytophagia</taxon>
        <taxon>Cytophagales</taxon>
        <taxon>Cyclobacteriaceae</taxon>
        <taxon>Cecembia</taxon>
    </lineage>
</organism>
<gene>
    <name evidence="10" type="ORF">B879_01741</name>
</gene>
<keyword evidence="10" id="KW-0675">Receptor</keyword>
<evidence type="ECO:0000256" key="6">
    <source>
        <dbReference type="ARBA" id="ARBA00023136"/>
    </source>
</evidence>
<keyword evidence="5" id="KW-0732">Signal</keyword>
<evidence type="ECO:0000313" key="11">
    <source>
        <dbReference type="Proteomes" id="UP000004478"/>
    </source>
</evidence>